<accession>A0A151AB81</accession>
<name>A0A151AB81_9EURY</name>
<dbReference type="Proteomes" id="UP000075321">
    <property type="component" value="Unassembled WGS sequence"/>
</dbReference>
<protein>
    <recommendedName>
        <fullName evidence="3">PIN domain-containing protein</fullName>
    </recommendedName>
</protein>
<organism evidence="1 2">
    <name type="scientific">Halalkalicoccus paucihalophilus</name>
    <dbReference type="NCBI Taxonomy" id="1008153"/>
    <lineage>
        <taxon>Archaea</taxon>
        <taxon>Methanobacteriati</taxon>
        <taxon>Methanobacteriota</taxon>
        <taxon>Stenosarchaea group</taxon>
        <taxon>Halobacteria</taxon>
        <taxon>Halobacteriales</taxon>
        <taxon>Halococcaceae</taxon>
        <taxon>Halalkalicoccus</taxon>
    </lineage>
</organism>
<reference evidence="1 2" key="1">
    <citation type="submission" date="2016-02" db="EMBL/GenBank/DDBJ databases">
        <title>Genome sequence of Halalkalicoccus paucihalophilus DSM 24557.</title>
        <authorList>
            <person name="Poehlein A."/>
            <person name="Daniel R."/>
        </authorList>
    </citation>
    <scope>NUCLEOTIDE SEQUENCE [LARGE SCALE GENOMIC DNA]</scope>
    <source>
        <strain evidence="1 2">DSM 24557</strain>
    </source>
</reference>
<dbReference type="PATRIC" id="fig|1008153.3.peg.3093"/>
<dbReference type="SUPFAM" id="SSF88723">
    <property type="entry name" value="PIN domain-like"/>
    <property type="match status" value="1"/>
</dbReference>
<evidence type="ECO:0000313" key="1">
    <source>
        <dbReference type="EMBL" id="KYH24895.1"/>
    </source>
</evidence>
<dbReference type="RefSeq" id="WP_245634131.1">
    <property type="nucleotide sequence ID" value="NZ_LTAZ01000011.1"/>
</dbReference>
<comment type="caution">
    <text evidence="1">The sequence shown here is derived from an EMBL/GenBank/DDBJ whole genome shotgun (WGS) entry which is preliminary data.</text>
</comment>
<evidence type="ECO:0000313" key="2">
    <source>
        <dbReference type="Proteomes" id="UP000075321"/>
    </source>
</evidence>
<evidence type="ECO:0008006" key="3">
    <source>
        <dbReference type="Google" id="ProtNLM"/>
    </source>
</evidence>
<dbReference type="EMBL" id="LTAZ01000011">
    <property type="protein sequence ID" value="KYH24895.1"/>
    <property type="molecule type" value="Genomic_DNA"/>
</dbReference>
<gene>
    <name evidence="1" type="ORF">HAPAU_29870</name>
</gene>
<dbReference type="InterPro" id="IPR029060">
    <property type="entry name" value="PIN-like_dom_sf"/>
</dbReference>
<keyword evidence="2" id="KW-1185">Reference proteome</keyword>
<proteinExistence type="predicted"/>
<sequence length="62" mass="6550">MLDWVEALLGTTAAVREAALTEAELLDQGAPINAVDMLIAGVVREADGTIVTHDGDFEPIDE</sequence>
<dbReference type="AlphaFoldDB" id="A0A151AB81"/>
<dbReference type="Gene3D" id="3.40.50.1010">
    <property type="entry name" value="5'-nuclease"/>
    <property type="match status" value="1"/>
</dbReference>